<reference evidence="1" key="2">
    <citation type="submission" date="2025-03" db="EMBL/GenBank/DDBJ databases">
        <authorList>
            <consortium name="ELIXIR-Norway"/>
            <consortium name="Elixir Norway"/>
        </authorList>
    </citation>
    <scope>NUCLEOTIDE SEQUENCE</scope>
</reference>
<dbReference type="EMBL" id="OX596095">
    <property type="protein sequence ID" value="CAM9458828.1"/>
    <property type="molecule type" value="Genomic_DNA"/>
</dbReference>
<reference evidence="1" key="1">
    <citation type="submission" date="2023-05" db="EMBL/GenBank/DDBJ databases">
        <authorList>
            <consortium name="ELIXIR-Norway"/>
        </authorList>
    </citation>
    <scope>NUCLEOTIDE SEQUENCE</scope>
</reference>
<sequence length="127" mass="14899">MIGSSLVVQWLGLSVPWPRLDSWSGNQNPKSHMVRLEKQTKYNFFPMKRKMFCFLMRKHKIHRPNHLKVNNSVVFSNLHFCTTILLTLDHFQETPKENPHVPAQRALYLHLLLVDQGCKLLNLYGFG</sequence>
<name>A0AC59Y7Q7_RANTA</name>
<evidence type="ECO:0000313" key="1">
    <source>
        <dbReference type="EMBL" id="CAM9458828.1"/>
    </source>
</evidence>
<protein>
    <submittedName>
        <fullName evidence="1">Uncharacterized protein</fullName>
    </submittedName>
</protein>
<dbReference type="Proteomes" id="UP001162501">
    <property type="component" value="Chromosome 11"/>
</dbReference>
<gene>
    <name evidence="1" type="ORF">MRATA1EN22A_LOCUS2793</name>
</gene>
<accession>A0AC59Y7Q7</accession>
<organism evidence="1 2">
    <name type="scientific">Rangifer tarandus platyrhynchus</name>
    <name type="common">Svalbard reindeer</name>
    <dbReference type="NCBI Taxonomy" id="3082113"/>
    <lineage>
        <taxon>Eukaryota</taxon>
        <taxon>Metazoa</taxon>
        <taxon>Chordata</taxon>
        <taxon>Craniata</taxon>
        <taxon>Vertebrata</taxon>
        <taxon>Euteleostomi</taxon>
        <taxon>Mammalia</taxon>
        <taxon>Eutheria</taxon>
        <taxon>Laurasiatheria</taxon>
        <taxon>Artiodactyla</taxon>
        <taxon>Ruminantia</taxon>
        <taxon>Pecora</taxon>
        <taxon>Cervidae</taxon>
        <taxon>Odocoileinae</taxon>
        <taxon>Rangifer</taxon>
    </lineage>
</organism>
<proteinExistence type="predicted"/>
<evidence type="ECO:0000313" key="2">
    <source>
        <dbReference type="Proteomes" id="UP001162501"/>
    </source>
</evidence>